<protein>
    <submittedName>
        <fullName evidence="1">Uncharacterized protein</fullName>
    </submittedName>
</protein>
<dbReference type="EMBL" id="BMAW01065127">
    <property type="protein sequence ID" value="GFT48948.1"/>
    <property type="molecule type" value="Genomic_DNA"/>
</dbReference>
<proteinExistence type="predicted"/>
<comment type="caution">
    <text evidence="1">The sequence shown here is derived from an EMBL/GenBank/DDBJ whole genome shotgun (WGS) entry which is preliminary data.</text>
</comment>
<gene>
    <name evidence="1" type="ORF">NPIL_382611</name>
</gene>
<accession>A0A8X6P6N4</accession>
<name>A0A8X6P6N4_NEPPI</name>
<organism evidence="1 2">
    <name type="scientific">Nephila pilipes</name>
    <name type="common">Giant wood spider</name>
    <name type="synonym">Nephila maculata</name>
    <dbReference type="NCBI Taxonomy" id="299642"/>
    <lineage>
        <taxon>Eukaryota</taxon>
        <taxon>Metazoa</taxon>
        <taxon>Ecdysozoa</taxon>
        <taxon>Arthropoda</taxon>
        <taxon>Chelicerata</taxon>
        <taxon>Arachnida</taxon>
        <taxon>Araneae</taxon>
        <taxon>Araneomorphae</taxon>
        <taxon>Entelegynae</taxon>
        <taxon>Araneoidea</taxon>
        <taxon>Nephilidae</taxon>
        <taxon>Nephila</taxon>
    </lineage>
</organism>
<keyword evidence="2" id="KW-1185">Reference proteome</keyword>
<dbReference type="AlphaFoldDB" id="A0A8X6P6N4"/>
<evidence type="ECO:0000313" key="1">
    <source>
        <dbReference type="EMBL" id="GFT48948.1"/>
    </source>
</evidence>
<reference evidence="1" key="1">
    <citation type="submission" date="2020-08" db="EMBL/GenBank/DDBJ databases">
        <title>Multicomponent nature underlies the extraordinary mechanical properties of spider dragline silk.</title>
        <authorList>
            <person name="Kono N."/>
            <person name="Nakamura H."/>
            <person name="Mori M."/>
            <person name="Yoshida Y."/>
            <person name="Ohtoshi R."/>
            <person name="Malay A.D."/>
            <person name="Moran D.A.P."/>
            <person name="Tomita M."/>
            <person name="Numata K."/>
            <person name="Arakawa K."/>
        </authorList>
    </citation>
    <scope>NUCLEOTIDE SEQUENCE</scope>
</reference>
<evidence type="ECO:0000313" key="2">
    <source>
        <dbReference type="Proteomes" id="UP000887013"/>
    </source>
</evidence>
<dbReference type="Proteomes" id="UP000887013">
    <property type="component" value="Unassembled WGS sequence"/>
</dbReference>
<sequence length="119" mass="13396">MENCSMQRDALPNVDAEPCYSDRFAVDTARISLSGALERLHYCTSVTLHYVTRCNASRCISHSSGVKYGLRPVSPQIISRLTFDERLTPVGHGSRMINAACFEAFNAEVDSWDRFLMFI</sequence>